<comment type="caution">
    <text evidence="11">The sequence shown here is derived from an EMBL/GenBank/DDBJ whole genome shotgun (WGS) entry which is preliminary data.</text>
</comment>
<dbReference type="InterPro" id="IPR050360">
    <property type="entry name" value="MFS_Sugar_Transporters"/>
</dbReference>
<dbReference type="Gene3D" id="1.20.1250.20">
    <property type="entry name" value="MFS general substrate transporter like domains"/>
    <property type="match status" value="1"/>
</dbReference>
<feature type="transmembrane region" description="Helical" evidence="8">
    <location>
        <begin position="422"/>
        <end position="441"/>
    </location>
</feature>
<dbReference type="NCBIfam" id="TIGR00879">
    <property type="entry name" value="SP"/>
    <property type="match status" value="1"/>
</dbReference>
<dbReference type="GO" id="GO:0016020">
    <property type="term" value="C:membrane"/>
    <property type="evidence" value="ECO:0007669"/>
    <property type="project" value="UniProtKB-SubCell"/>
</dbReference>
<dbReference type="EMBL" id="JACBAF010002043">
    <property type="protein sequence ID" value="KAF7169313.1"/>
    <property type="molecule type" value="Genomic_DNA"/>
</dbReference>
<feature type="transmembrane region" description="Helical" evidence="8">
    <location>
        <begin position="85"/>
        <end position="103"/>
    </location>
</feature>
<evidence type="ECO:0000256" key="3">
    <source>
        <dbReference type="ARBA" id="ARBA00022448"/>
    </source>
</evidence>
<dbReference type="FunFam" id="1.20.1250.20:FF:000090">
    <property type="entry name" value="MFS sugar transporter, putative"/>
    <property type="match status" value="1"/>
</dbReference>
<accession>A0A8H6QAE5</accession>
<feature type="transmembrane region" description="Helical" evidence="8">
    <location>
        <begin position="141"/>
        <end position="161"/>
    </location>
</feature>
<dbReference type="PROSITE" id="PS00217">
    <property type="entry name" value="SUGAR_TRANSPORT_2"/>
    <property type="match status" value="1"/>
</dbReference>
<feature type="transmembrane region" description="Helical" evidence="8">
    <location>
        <begin position="9"/>
        <end position="29"/>
    </location>
</feature>
<evidence type="ECO:0000256" key="7">
    <source>
        <dbReference type="RuleBase" id="RU003346"/>
    </source>
</evidence>
<evidence type="ECO:0000256" key="5">
    <source>
        <dbReference type="ARBA" id="ARBA00022989"/>
    </source>
</evidence>
<dbReference type="InterPro" id="IPR005829">
    <property type="entry name" value="Sugar_transporter_CS"/>
</dbReference>
<evidence type="ECO:0000313" key="12">
    <source>
        <dbReference type="Proteomes" id="UP000630445"/>
    </source>
</evidence>
<protein>
    <recommendedName>
        <fullName evidence="9">Major facilitator superfamily (MFS) profile domain-containing protein</fullName>
    </recommendedName>
</protein>
<dbReference type="InterPro" id="IPR003663">
    <property type="entry name" value="Sugar/inositol_transpt"/>
</dbReference>
<comment type="subcellular location">
    <subcellularLocation>
        <location evidence="1">Membrane</location>
        <topology evidence="1">Multi-pass membrane protein</topology>
    </subcellularLocation>
</comment>
<feature type="transmembrane region" description="Helical" evidence="8">
    <location>
        <begin position="173"/>
        <end position="194"/>
    </location>
</feature>
<evidence type="ECO:0000256" key="8">
    <source>
        <dbReference type="SAM" id="Phobius"/>
    </source>
</evidence>
<dbReference type="PRINTS" id="PR00171">
    <property type="entry name" value="SUGRTRNSPORT"/>
</dbReference>
<name>A0A8H6QAE5_9EURO</name>
<keyword evidence="6 8" id="KW-0472">Membrane</keyword>
<keyword evidence="5 8" id="KW-1133">Transmembrane helix</keyword>
<comment type="similarity">
    <text evidence="2 7">Belongs to the major facilitator superfamily. Sugar transporter (TC 2.A.1.1) family.</text>
</comment>
<feature type="domain" description="Major facilitator superfamily (MFS) profile" evidence="9">
    <location>
        <begin position="16"/>
        <end position="445"/>
    </location>
</feature>
<keyword evidence="3 7" id="KW-0813">Transport</keyword>
<dbReference type="AlphaFoldDB" id="A0A8H6QAE5"/>
<dbReference type="Pfam" id="PF00083">
    <property type="entry name" value="Sugar_tr"/>
    <property type="match status" value="1"/>
</dbReference>
<evidence type="ECO:0000259" key="9">
    <source>
        <dbReference type="PROSITE" id="PS50850"/>
    </source>
</evidence>
<dbReference type="PANTHER" id="PTHR48022">
    <property type="entry name" value="PLASTIDIC GLUCOSE TRANSPORTER 4"/>
    <property type="match status" value="1"/>
</dbReference>
<dbReference type="GO" id="GO:0005351">
    <property type="term" value="F:carbohydrate:proton symporter activity"/>
    <property type="evidence" value="ECO:0007669"/>
    <property type="project" value="TreeGrafter"/>
</dbReference>
<evidence type="ECO:0000313" key="10">
    <source>
        <dbReference type="EMBL" id="KAF7128660.1"/>
    </source>
</evidence>
<feature type="transmembrane region" description="Helical" evidence="8">
    <location>
        <begin position="49"/>
        <end position="73"/>
    </location>
</feature>
<organism evidence="11 13">
    <name type="scientific">Aspergillus hiratsukae</name>
    <dbReference type="NCBI Taxonomy" id="1194566"/>
    <lineage>
        <taxon>Eukaryota</taxon>
        <taxon>Fungi</taxon>
        <taxon>Dikarya</taxon>
        <taxon>Ascomycota</taxon>
        <taxon>Pezizomycotina</taxon>
        <taxon>Eurotiomycetes</taxon>
        <taxon>Eurotiomycetidae</taxon>
        <taxon>Eurotiales</taxon>
        <taxon>Aspergillaceae</taxon>
        <taxon>Aspergillus</taxon>
        <taxon>Aspergillus subgen. Fumigati</taxon>
    </lineage>
</organism>
<proteinExistence type="inferred from homology"/>
<evidence type="ECO:0000256" key="4">
    <source>
        <dbReference type="ARBA" id="ARBA00022692"/>
    </source>
</evidence>
<reference evidence="11" key="1">
    <citation type="submission" date="2020-06" db="EMBL/GenBank/DDBJ databases">
        <title>Draft genome sequences of strains closely related to Aspergillus parafelis and Aspergillus hiratsukae.</title>
        <authorList>
            <person name="Dos Santos R.A.C."/>
            <person name="Rivero-Menendez O."/>
            <person name="Steenwyk J.L."/>
            <person name="Mead M.E."/>
            <person name="Goldman G.H."/>
            <person name="Alastruey-Izquierdo A."/>
            <person name="Rokas A."/>
        </authorList>
    </citation>
    <scope>NUCLEOTIDE SEQUENCE</scope>
    <source>
        <strain evidence="10">CNM-CM5793</strain>
        <strain evidence="11">CNM-CM6106</strain>
    </source>
</reference>
<dbReference type="OrthoDB" id="6133115at2759"/>
<evidence type="ECO:0000256" key="2">
    <source>
        <dbReference type="ARBA" id="ARBA00010992"/>
    </source>
</evidence>
<dbReference type="InterPro" id="IPR020846">
    <property type="entry name" value="MFS_dom"/>
</dbReference>
<feature type="transmembrane region" description="Helical" evidence="8">
    <location>
        <begin position="391"/>
        <end position="410"/>
    </location>
</feature>
<evidence type="ECO:0000256" key="1">
    <source>
        <dbReference type="ARBA" id="ARBA00004141"/>
    </source>
</evidence>
<feature type="transmembrane region" description="Helical" evidence="8">
    <location>
        <begin position="262"/>
        <end position="283"/>
    </location>
</feature>
<dbReference type="EMBL" id="JACBAD010001909">
    <property type="protein sequence ID" value="KAF7128660.1"/>
    <property type="molecule type" value="Genomic_DNA"/>
</dbReference>
<dbReference type="Proteomes" id="UP000662466">
    <property type="component" value="Unassembled WGS sequence"/>
</dbReference>
<dbReference type="SUPFAM" id="SSF103473">
    <property type="entry name" value="MFS general substrate transporter"/>
    <property type="match status" value="1"/>
</dbReference>
<gene>
    <name evidence="10" type="ORF">CNMCM5793_003511</name>
    <name evidence="11" type="ORF">CNMCM6106_004225</name>
</gene>
<dbReference type="PROSITE" id="PS50850">
    <property type="entry name" value="MFS"/>
    <property type="match status" value="1"/>
</dbReference>
<keyword evidence="4 8" id="KW-0812">Transmembrane</keyword>
<feature type="transmembrane region" description="Helical" evidence="8">
    <location>
        <begin position="326"/>
        <end position="346"/>
    </location>
</feature>
<dbReference type="Proteomes" id="UP000630445">
    <property type="component" value="Unassembled WGS sequence"/>
</dbReference>
<feature type="transmembrane region" description="Helical" evidence="8">
    <location>
        <begin position="358"/>
        <end position="379"/>
    </location>
</feature>
<keyword evidence="12" id="KW-1185">Reference proteome</keyword>
<feature type="transmembrane region" description="Helical" evidence="8">
    <location>
        <begin position="295"/>
        <end position="317"/>
    </location>
</feature>
<dbReference type="InterPro" id="IPR036259">
    <property type="entry name" value="MFS_trans_sf"/>
</dbReference>
<dbReference type="InterPro" id="IPR005828">
    <property type="entry name" value="MFS_sugar_transport-like"/>
</dbReference>
<sequence>MGLDIHAASFWYMCLCASIAGISGMMFGYDSGIITVTIAQTSYVDYFKPSSVVTGTIVAMLQVGAAIGAGIAAPMNDKYGRKKSMMVGAFWGVIGGALQAGAVNTTMLIVGRVVVGLAIGILTMVVPVYQAEIAPPHERAFLMSIESIMTALGYVVANWIGYGASFSTTTFQWRFPLAVQVLFALLVLFAAPFLPESPRWLIEKDNDDLAYALVKKLHFTGENTDFINQQFTEMRDQIRVEKEQTVRSYKDIWKRPAWRRRVFLACGVWIGVSLSGITVVNFYRERNLGFTQKQSLLLTGIYGFAGPISCFFAMIVLDRLPRIKMLWGGNIGMAIILSCLTALTAVGGENQGAPIGGIAMLFCFSIVYSATYGPISWIYPVEIFPMQIRSIGFSISSVVNYATMVLFSQVSPIGFANIGWKYYIFFICSNAASAVVVFLFFPETKGKSLEQMDELFGDQMVPHALKDPKAAEAVMLERGEQEEHAG</sequence>
<dbReference type="PANTHER" id="PTHR48022:SF80">
    <property type="entry name" value="SUGAR TRANSPORTER, PUTATIVE (AFU_ORTHOLOGUE AFUA_3G12170)-RELATED"/>
    <property type="match status" value="1"/>
</dbReference>
<feature type="transmembrane region" description="Helical" evidence="8">
    <location>
        <begin position="109"/>
        <end position="129"/>
    </location>
</feature>
<evidence type="ECO:0000313" key="13">
    <source>
        <dbReference type="Proteomes" id="UP000662466"/>
    </source>
</evidence>
<evidence type="ECO:0000256" key="6">
    <source>
        <dbReference type="ARBA" id="ARBA00023136"/>
    </source>
</evidence>
<evidence type="ECO:0000313" key="11">
    <source>
        <dbReference type="EMBL" id="KAF7169313.1"/>
    </source>
</evidence>